<dbReference type="AlphaFoldDB" id="A0A4V6KPA0"/>
<sequence length="52" mass="5861">MTSNCSGYYYLIGDSVEFWPEENLLYSRVNGEKITLFIAASTLPSALIKPTR</sequence>
<name>A0A4V6KPA0_SERFO</name>
<accession>A0A4V6KPA0</accession>
<reference evidence="1" key="1">
    <citation type="submission" date="2019-05" db="EMBL/GenBank/DDBJ databases">
        <authorList>
            <consortium name="Pathogen Informatics"/>
        </authorList>
    </citation>
    <scope>NUCLEOTIDE SEQUENCE [LARGE SCALE GENOMIC DNA]</scope>
    <source>
        <strain evidence="1">NCTC12965</strain>
    </source>
</reference>
<dbReference type="EMBL" id="CABEEZ010000075">
    <property type="protein sequence ID" value="VTR34108.1"/>
    <property type="molecule type" value="Genomic_DNA"/>
</dbReference>
<organism evidence="1">
    <name type="scientific">Serratia fonticola</name>
    <dbReference type="NCBI Taxonomy" id="47917"/>
    <lineage>
        <taxon>Bacteria</taxon>
        <taxon>Pseudomonadati</taxon>
        <taxon>Pseudomonadota</taxon>
        <taxon>Gammaproteobacteria</taxon>
        <taxon>Enterobacterales</taxon>
        <taxon>Yersiniaceae</taxon>
        <taxon>Serratia</taxon>
    </lineage>
</organism>
<protein>
    <submittedName>
        <fullName evidence="1">Uncharacterized protein</fullName>
    </submittedName>
</protein>
<gene>
    <name evidence="1" type="ORF">NCTC12965_03584</name>
</gene>
<proteinExistence type="predicted"/>
<evidence type="ECO:0000313" key="1">
    <source>
        <dbReference type="EMBL" id="VTR34108.1"/>
    </source>
</evidence>